<dbReference type="GO" id="GO:0009245">
    <property type="term" value="P:lipid A biosynthetic process"/>
    <property type="evidence" value="ECO:0007669"/>
    <property type="project" value="UniProtKB-UniRule"/>
</dbReference>
<evidence type="ECO:0000313" key="11">
    <source>
        <dbReference type="EMBL" id="EPR31057.1"/>
    </source>
</evidence>
<dbReference type="GO" id="GO:0016020">
    <property type="term" value="C:membrane"/>
    <property type="evidence" value="ECO:0007669"/>
    <property type="project" value="GOC"/>
</dbReference>
<dbReference type="GO" id="GO:0005543">
    <property type="term" value="F:phospholipid binding"/>
    <property type="evidence" value="ECO:0007669"/>
    <property type="project" value="TreeGrafter"/>
</dbReference>
<comment type="caution">
    <text evidence="11">The sequence shown here is derived from an EMBL/GenBank/DDBJ whole genome shotgun (WGS) entry which is preliminary data.</text>
</comment>
<keyword evidence="7" id="KW-0808">Transferase</keyword>
<comment type="function">
    <text evidence="1">Condensation of UDP-2,3-diacylglucosamine and 2,3-diacylglucosamine-1-phosphate to form lipid A disaccharide, a precursor of lipid A, a phosphorylated glycolipid that anchors the lipopolysaccharide to the outer membrane of the cell.</text>
</comment>
<protein>
    <recommendedName>
        <fullName evidence="3 10">Lipid-A-disaccharide synthase</fullName>
        <ecNumber evidence="2 10">2.4.1.182</ecNumber>
    </recommendedName>
</protein>
<keyword evidence="4" id="KW-0444">Lipid biosynthesis</keyword>
<evidence type="ECO:0000256" key="9">
    <source>
        <dbReference type="ARBA" id="ARBA00048975"/>
    </source>
</evidence>
<dbReference type="EC" id="2.4.1.182" evidence="2 10"/>
<dbReference type="NCBIfam" id="TIGR00215">
    <property type="entry name" value="lpxB"/>
    <property type="match status" value="1"/>
</dbReference>
<evidence type="ECO:0000256" key="4">
    <source>
        <dbReference type="ARBA" id="ARBA00022516"/>
    </source>
</evidence>
<name>S7T1V0_9BACT</name>
<organism evidence="11 12">
    <name type="scientific">Alkalidesulfovibrio alkalitolerans DSM 16529</name>
    <dbReference type="NCBI Taxonomy" id="1121439"/>
    <lineage>
        <taxon>Bacteria</taxon>
        <taxon>Pseudomonadati</taxon>
        <taxon>Thermodesulfobacteriota</taxon>
        <taxon>Desulfovibrionia</taxon>
        <taxon>Desulfovibrionales</taxon>
        <taxon>Desulfovibrionaceae</taxon>
        <taxon>Alkalidesulfovibrio</taxon>
    </lineage>
</organism>
<dbReference type="OrthoDB" id="9801642at2"/>
<dbReference type="STRING" id="1121439.dsat_1184"/>
<evidence type="ECO:0000256" key="3">
    <source>
        <dbReference type="ARBA" id="ARBA00020902"/>
    </source>
</evidence>
<dbReference type="PANTHER" id="PTHR30372:SF4">
    <property type="entry name" value="LIPID-A-DISACCHARIDE SYNTHASE, MITOCHONDRIAL-RELATED"/>
    <property type="match status" value="1"/>
</dbReference>
<comment type="catalytic activity">
    <reaction evidence="9">
        <text>a lipid X + a UDP-2-N,3-O-bis[(3R)-3-hydroxyacyl]-alpha-D-glucosamine = a lipid A disaccharide + UDP + H(+)</text>
        <dbReference type="Rhea" id="RHEA:67828"/>
        <dbReference type="ChEBI" id="CHEBI:15378"/>
        <dbReference type="ChEBI" id="CHEBI:58223"/>
        <dbReference type="ChEBI" id="CHEBI:137748"/>
        <dbReference type="ChEBI" id="CHEBI:176338"/>
        <dbReference type="ChEBI" id="CHEBI:176343"/>
        <dbReference type="EC" id="2.4.1.182"/>
    </reaction>
</comment>
<dbReference type="PATRIC" id="fig|1121439.3.peg.2567"/>
<evidence type="ECO:0000256" key="7">
    <source>
        <dbReference type="ARBA" id="ARBA00022679"/>
    </source>
</evidence>
<reference evidence="11 12" key="1">
    <citation type="journal article" date="2013" name="Genome Announc.">
        <title>Draft genome sequences for three mercury-methylating, sulfate-reducing bacteria.</title>
        <authorList>
            <person name="Brown S.D."/>
            <person name="Hurt R.A.Jr."/>
            <person name="Gilmour C.C."/>
            <person name="Elias D.A."/>
        </authorList>
    </citation>
    <scope>NUCLEOTIDE SEQUENCE [LARGE SCALE GENOMIC DNA]</scope>
    <source>
        <strain evidence="11 12">DSM 16529</strain>
    </source>
</reference>
<dbReference type="eggNOG" id="COG0763">
    <property type="taxonomic scope" value="Bacteria"/>
</dbReference>
<keyword evidence="8" id="KW-0443">Lipid metabolism</keyword>
<dbReference type="AlphaFoldDB" id="S7T1V0"/>
<evidence type="ECO:0000256" key="10">
    <source>
        <dbReference type="NCBIfam" id="TIGR00215"/>
    </source>
</evidence>
<evidence type="ECO:0000256" key="1">
    <source>
        <dbReference type="ARBA" id="ARBA00002056"/>
    </source>
</evidence>
<sequence>MPENGENSIWINAGEASGDMHGAALIRALSARDPKLRFIGMGGPAMAEAGMELLYESRMLSTLGLTEVFHALPRIVRMLAGTWRELKRRRPKALILLDTPDYNFFLARMARRLSIPCYFYISPQVWAWRTGRVRFLARHAREILCILPFEQAFYESHGVRAAFIGHPLMDEIPFAEIDAMTPEADLVGILPGSRRKELHALLTEFGAAARELSRARPGLRFEVIRAPSVEREALLAGWPSDVPMTIVEPSDRYRAMRRASLLVAASGTVTLESALIGTPTVVCYRLSNLTFALARRIIDVKYVSLPNLILDEAVFPELLQDDARAPGITAKALEWLDEPARLDRVRARLADLRSRMGEPGAPGRAAAIILDDLAALGGKTV</sequence>
<evidence type="ECO:0000256" key="8">
    <source>
        <dbReference type="ARBA" id="ARBA00023098"/>
    </source>
</evidence>
<evidence type="ECO:0000256" key="2">
    <source>
        <dbReference type="ARBA" id="ARBA00012687"/>
    </source>
</evidence>
<dbReference type="InterPro" id="IPR003835">
    <property type="entry name" value="Glyco_trans_19"/>
</dbReference>
<dbReference type="Proteomes" id="UP000014975">
    <property type="component" value="Unassembled WGS sequence"/>
</dbReference>
<dbReference type="RefSeq" id="WP_020887881.1">
    <property type="nucleotide sequence ID" value="NZ_ATHI01000030.1"/>
</dbReference>
<evidence type="ECO:0000256" key="5">
    <source>
        <dbReference type="ARBA" id="ARBA00022556"/>
    </source>
</evidence>
<dbReference type="GO" id="GO:0008915">
    <property type="term" value="F:lipid-A-disaccharide synthase activity"/>
    <property type="evidence" value="ECO:0007669"/>
    <property type="project" value="UniProtKB-UniRule"/>
</dbReference>
<accession>S7T1V0</accession>
<keyword evidence="5" id="KW-0441">Lipid A biosynthesis</keyword>
<dbReference type="SUPFAM" id="SSF53756">
    <property type="entry name" value="UDP-Glycosyltransferase/glycogen phosphorylase"/>
    <property type="match status" value="1"/>
</dbReference>
<dbReference type="Pfam" id="PF02684">
    <property type="entry name" value="LpxB"/>
    <property type="match status" value="1"/>
</dbReference>
<evidence type="ECO:0000256" key="6">
    <source>
        <dbReference type="ARBA" id="ARBA00022676"/>
    </source>
</evidence>
<keyword evidence="12" id="KW-1185">Reference proteome</keyword>
<proteinExistence type="predicted"/>
<gene>
    <name evidence="11" type="ORF">dsat_1184</name>
</gene>
<dbReference type="EMBL" id="ATHI01000030">
    <property type="protein sequence ID" value="EPR31057.1"/>
    <property type="molecule type" value="Genomic_DNA"/>
</dbReference>
<keyword evidence="6" id="KW-0328">Glycosyltransferase</keyword>
<evidence type="ECO:0000313" key="12">
    <source>
        <dbReference type="Proteomes" id="UP000014975"/>
    </source>
</evidence>
<dbReference type="PANTHER" id="PTHR30372">
    <property type="entry name" value="LIPID-A-DISACCHARIDE SYNTHASE"/>
    <property type="match status" value="1"/>
</dbReference>